<dbReference type="AlphaFoldDB" id="A0A7U9H9H2"/>
<protein>
    <submittedName>
        <fullName evidence="1">Uncharacterized protein</fullName>
    </submittedName>
</protein>
<dbReference type="EMBL" id="CM001889">
    <property type="protein sequence ID" value="EOY45999.1"/>
    <property type="molecule type" value="Genomic_DNA"/>
</dbReference>
<evidence type="ECO:0000313" key="2">
    <source>
        <dbReference type="Proteomes" id="UP000014062"/>
    </source>
</evidence>
<reference evidence="2" key="1">
    <citation type="journal article" date="2013" name="Genome Biol. Evol.">
        <title>The genome sequence of Streptomyces lividans 66 reveals a novel tRNA-dependent peptide biosynthetic system within a metal-related genomic island.</title>
        <authorList>
            <person name="Cruz-Morales P."/>
            <person name="Vijgenboom E."/>
            <person name="Iruegas-Bocardo F."/>
            <person name="Girard G."/>
            <person name="Yanez-Guerra L.A."/>
            <person name="Ramos-Aboites H.E."/>
            <person name="Pernodet J.L."/>
            <person name="Anne J."/>
            <person name="van Wezel G.P."/>
            <person name="Barona-Gomez F."/>
        </authorList>
    </citation>
    <scope>NUCLEOTIDE SEQUENCE [LARGE SCALE GENOMIC DNA]</scope>
    <source>
        <strain evidence="2">1326</strain>
    </source>
</reference>
<organism evidence="1 2">
    <name type="scientific">Streptomyces lividans 1326</name>
    <dbReference type="NCBI Taxonomy" id="1200984"/>
    <lineage>
        <taxon>Bacteria</taxon>
        <taxon>Bacillati</taxon>
        <taxon>Actinomycetota</taxon>
        <taxon>Actinomycetes</taxon>
        <taxon>Kitasatosporales</taxon>
        <taxon>Streptomycetaceae</taxon>
        <taxon>Streptomyces</taxon>
    </lineage>
</organism>
<dbReference type="Proteomes" id="UP000014062">
    <property type="component" value="Chromosome"/>
</dbReference>
<proteinExistence type="predicted"/>
<gene>
    <name evidence="1" type="ORF">SLI_1282</name>
</gene>
<evidence type="ECO:0000313" key="1">
    <source>
        <dbReference type="EMBL" id="EOY45999.1"/>
    </source>
</evidence>
<name>A0A7U9H9H2_STRLI</name>
<accession>A0A7U9H9H2</accession>
<sequence length="65" mass="7129">MVMSAARMFRLYDDDGLGTASRGDDGPQKTVLTGLHQGWIQRWRRPAGVSSARPYNRGAVLAGPR</sequence>